<sequence>MIKEKFIHFKVIHRDKTSLLRGIVFLEENQMPTLHDVEVCLKECGHETILIDREHLIFKAFRSGEAYLIHVLKDEKGNLDDISIEHHAKDLI</sequence>
<organism evidence="1 2">
    <name type="scientific">Paenibacillus glycinis</name>
    <dbReference type="NCBI Taxonomy" id="2697035"/>
    <lineage>
        <taxon>Bacteria</taxon>
        <taxon>Bacillati</taxon>
        <taxon>Bacillota</taxon>
        <taxon>Bacilli</taxon>
        <taxon>Bacillales</taxon>
        <taxon>Paenibacillaceae</taxon>
        <taxon>Paenibacillus</taxon>
    </lineage>
</organism>
<evidence type="ECO:0000313" key="2">
    <source>
        <dbReference type="Proteomes" id="UP000665561"/>
    </source>
</evidence>
<dbReference type="RefSeq" id="WP_161746891.1">
    <property type="nucleotide sequence ID" value="NZ_JAAAMV010000032.1"/>
</dbReference>
<accession>A0ABW9XYU8</accession>
<name>A0ABW9XYU8_9BACL</name>
<comment type="caution">
    <text evidence="1">The sequence shown here is derived from an EMBL/GenBank/DDBJ whole genome shotgun (WGS) entry which is preliminary data.</text>
</comment>
<dbReference type="EMBL" id="JAAAMV010000032">
    <property type="protein sequence ID" value="NBD27871.1"/>
    <property type="molecule type" value="Genomic_DNA"/>
</dbReference>
<evidence type="ECO:0000313" key="1">
    <source>
        <dbReference type="EMBL" id="NBD27871.1"/>
    </source>
</evidence>
<reference evidence="1 2" key="1">
    <citation type="submission" date="2020-01" db="EMBL/GenBank/DDBJ databases">
        <title>Paenibacillus soybeanensis sp. nov. isolated from the nodules of soybean (Glycine max(L.) Merr).</title>
        <authorList>
            <person name="Wang H."/>
        </authorList>
    </citation>
    <scope>NUCLEOTIDE SEQUENCE [LARGE SCALE GENOMIC DNA]</scope>
    <source>
        <strain evidence="1 2">T1</strain>
    </source>
</reference>
<dbReference type="Proteomes" id="UP000665561">
    <property type="component" value="Unassembled WGS sequence"/>
</dbReference>
<protein>
    <submittedName>
        <fullName evidence="1">Uncharacterized protein</fullName>
    </submittedName>
</protein>
<proteinExistence type="predicted"/>
<gene>
    <name evidence="1" type="ORF">GT019_28730</name>
</gene>
<keyword evidence="2" id="KW-1185">Reference proteome</keyword>